<dbReference type="SUPFAM" id="SSF52402">
    <property type="entry name" value="Adenine nucleotide alpha hydrolases-like"/>
    <property type="match status" value="2"/>
</dbReference>
<name>A0A5C4WPS2_9ACTN</name>
<dbReference type="InterPro" id="IPR014729">
    <property type="entry name" value="Rossmann-like_a/b/a_fold"/>
</dbReference>
<evidence type="ECO:0000313" key="4">
    <source>
        <dbReference type="Proteomes" id="UP000312512"/>
    </source>
</evidence>
<accession>A0A5C4WPS2</accession>
<dbReference type="InterPro" id="IPR006016">
    <property type="entry name" value="UspA"/>
</dbReference>
<organism evidence="3 4">
    <name type="scientific">Nonomuraea phyllanthi</name>
    <dbReference type="NCBI Taxonomy" id="2219224"/>
    <lineage>
        <taxon>Bacteria</taxon>
        <taxon>Bacillati</taxon>
        <taxon>Actinomycetota</taxon>
        <taxon>Actinomycetes</taxon>
        <taxon>Streptosporangiales</taxon>
        <taxon>Streptosporangiaceae</taxon>
        <taxon>Nonomuraea</taxon>
    </lineage>
</organism>
<dbReference type="PANTHER" id="PTHR46268:SF6">
    <property type="entry name" value="UNIVERSAL STRESS PROTEIN UP12"/>
    <property type="match status" value="1"/>
</dbReference>
<comment type="similarity">
    <text evidence="1">Belongs to the universal stress protein A family.</text>
</comment>
<dbReference type="Proteomes" id="UP000312512">
    <property type="component" value="Unassembled WGS sequence"/>
</dbReference>
<dbReference type="PANTHER" id="PTHR46268">
    <property type="entry name" value="STRESS RESPONSE PROTEIN NHAX"/>
    <property type="match status" value="1"/>
</dbReference>
<proteinExistence type="inferred from homology"/>
<dbReference type="Gene3D" id="3.40.50.620">
    <property type="entry name" value="HUPs"/>
    <property type="match status" value="2"/>
</dbReference>
<evidence type="ECO:0000259" key="2">
    <source>
        <dbReference type="Pfam" id="PF00582"/>
    </source>
</evidence>
<dbReference type="AlphaFoldDB" id="A0A5C4WPS2"/>
<comment type="caution">
    <text evidence="3">The sequence shown here is derived from an EMBL/GenBank/DDBJ whole genome shotgun (WGS) entry which is preliminary data.</text>
</comment>
<evidence type="ECO:0000313" key="3">
    <source>
        <dbReference type="EMBL" id="KAB8195435.1"/>
    </source>
</evidence>
<feature type="domain" description="UspA" evidence="2">
    <location>
        <begin position="154"/>
        <end position="288"/>
    </location>
</feature>
<dbReference type="PRINTS" id="PR01438">
    <property type="entry name" value="UNVRSLSTRESS"/>
</dbReference>
<dbReference type="EMBL" id="VDLX02000004">
    <property type="protein sequence ID" value="KAB8195435.1"/>
    <property type="molecule type" value="Genomic_DNA"/>
</dbReference>
<sequence length="301" mass="32003">MSDEYAGRPVLVGYDDSPESRHALQWAIEEARLRRLPLLVCHALHWPYAPRPIPQEIVTQIEQVALGVVDEGVRLAAKLAPELDVRPLLSRGTPSAVLLEAARHAAMTVLGSRGQGGFDGLRVGSAAVQVSAHSVTPVVVVRPSLQPPSGQDARIVVGLDGSPSSRAAFDFALDEAALRGGTVRALCCWADPGSSSWQEPLPFVDSHALRAGAEARFREVAALLARRHPEVTVVTEFVTERPQRVLIDATKDATLLVLGNRGNECPPGLLLGQVTQTALLEAWCPVAVTAAAVPNPLLPPG</sequence>
<feature type="domain" description="UspA" evidence="2">
    <location>
        <begin position="8"/>
        <end position="142"/>
    </location>
</feature>
<evidence type="ECO:0000256" key="1">
    <source>
        <dbReference type="ARBA" id="ARBA00008791"/>
    </source>
</evidence>
<protein>
    <submittedName>
        <fullName evidence="3">Universal stress protein</fullName>
    </submittedName>
</protein>
<reference evidence="3 4" key="1">
    <citation type="submission" date="2019-10" db="EMBL/GenBank/DDBJ databases">
        <title>Nonomuraea sp. nov., isolated from Phyllanthus amarus.</title>
        <authorList>
            <person name="Klykleung N."/>
            <person name="Tanasupawat S."/>
        </authorList>
    </citation>
    <scope>NUCLEOTIDE SEQUENCE [LARGE SCALE GENOMIC DNA]</scope>
    <source>
        <strain evidence="3 4">PA1-10</strain>
    </source>
</reference>
<dbReference type="RefSeq" id="WP_139630874.1">
    <property type="nucleotide sequence ID" value="NZ_CP045572.1"/>
</dbReference>
<dbReference type="InterPro" id="IPR006015">
    <property type="entry name" value="Universal_stress_UspA"/>
</dbReference>
<gene>
    <name evidence="3" type="ORF">FH608_013925</name>
</gene>
<keyword evidence="4" id="KW-1185">Reference proteome</keyword>
<accession>A0A5P9YXJ1</accession>
<dbReference type="Pfam" id="PF00582">
    <property type="entry name" value="Usp"/>
    <property type="match status" value="2"/>
</dbReference>
<dbReference type="OrthoDB" id="9784123at2"/>